<protein>
    <recommendedName>
        <fullName evidence="5">Transmembrane protein</fullName>
    </recommendedName>
</protein>
<feature type="coiled-coil region" evidence="1">
    <location>
        <begin position="674"/>
        <end position="701"/>
    </location>
</feature>
<gene>
    <name evidence="3" type="ORF">SCANT_v1c09710</name>
</gene>
<dbReference type="KEGG" id="scj:SCANT_v1c09710"/>
<evidence type="ECO:0000313" key="3">
    <source>
        <dbReference type="EMBL" id="ALD66877.1"/>
    </source>
</evidence>
<evidence type="ECO:0008006" key="5">
    <source>
        <dbReference type="Google" id="ProtNLM"/>
    </source>
</evidence>
<dbReference type="OrthoDB" id="387189at2"/>
<accession>A0A0M4KD93</accession>
<dbReference type="RefSeq" id="WP_053946617.1">
    <property type="nucleotide sequence ID" value="NZ_CP012622.1"/>
</dbReference>
<organism evidence="3 4">
    <name type="scientific">Spiroplasma cantharicola</name>
    <dbReference type="NCBI Taxonomy" id="362837"/>
    <lineage>
        <taxon>Bacteria</taxon>
        <taxon>Bacillati</taxon>
        <taxon>Mycoplasmatota</taxon>
        <taxon>Mollicutes</taxon>
        <taxon>Entomoplasmatales</taxon>
        <taxon>Spiroplasmataceae</taxon>
        <taxon>Spiroplasma</taxon>
    </lineage>
</organism>
<proteinExistence type="predicted"/>
<dbReference type="EMBL" id="CP012622">
    <property type="protein sequence ID" value="ALD66877.1"/>
    <property type="molecule type" value="Genomic_DNA"/>
</dbReference>
<dbReference type="PATRIC" id="fig|362837.3.peg.987"/>
<dbReference type="STRING" id="362837.SCANT_v1c09710"/>
<feature type="transmembrane region" description="Helical" evidence="2">
    <location>
        <begin position="113"/>
        <end position="146"/>
    </location>
</feature>
<reference evidence="3 4" key="1">
    <citation type="journal article" date="2015" name="Genome Announc.">
        <title>Complete Genome Sequence of Spiroplasma cantharicola CC-1T (DSM 21588), a Bacterium Isolated from Soldier Beetle (Cantharis carolinus).</title>
        <authorList>
            <person name="Lo W.S."/>
            <person name="Liu P.Y."/>
            <person name="Kuo C.H."/>
        </authorList>
    </citation>
    <scope>NUCLEOTIDE SEQUENCE [LARGE SCALE GENOMIC DNA]</scope>
    <source>
        <strain evidence="3 4">CC-1</strain>
    </source>
</reference>
<feature type="coiled-coil region" evidence="1">
    <location>
        <begin position="564"/>
        <end position="601"/>
    </location>
</feature>
<dbReference type="Proteomes" id="UP000063919">
    <property type="component" value="Chromosome"/>
</dbReference>
<keyword evidence="2" id="KW-0812">Transmembrane</keyword>
<feature type="transmembrane region" description="Helical" evidence="2">
    <location>
        <begin position="78"/>
        <end position="101"/>
    </location>
</feature>
<name>A0A0M4KD93_9MOLU</name>
<keyword evidence="4" id="KW-1185">Reference proteome</keyword>
<dbReference type="AlphaFoldDB" id="A0A0M4KD93"/>
<feature type="transmembrane region" description="Helical" evidence="2">
    <location>
        <begin position="7"/>
        <end position="32"/>
    </location>
</feature>
<keyword evidence="2" id="KW-0472">Membrane</keyword>
<evidence type="ECO:0000313" key="4">
    <source>
        <dbReference type="Proteomes" id="UP000063919"/>
    </source>
</evidence>
<keyword evidence="2" id="KW-1133">Transmembrane helix</keyword>
<evidence type="ECO:0000256" key="1">
    <source>
        <dbReference type="SAM" id="Coils"/>
    </source>
</evidence>
<keyword evidence="1" id="KW-0175">Coiled coil</keyword>
<evidence type="ECO:0000256" key="2">
    <source>
        <dbReference type="SAM" id="Phobius"/>
    </source>
</evidence>
<sequence length="751" mass="87356">MFAIFIIFAWSLTLVASVALIAFAAFAIIMLITSPNPPEIIKNVLKIFTEPLFESIFGSGGKANFSNVGKPEFNEIPVIIWISISIAFAILLMTLSITEFVRLRKHQRLSKPFVKIVLLTICIIVLLTGQLIFFIVSMIILATLILLEIVLFDSVALNNYAEERNLISIYREEKKFEKEVTKEGKLIGNVELRNQKKDSQKENDQNKRNDNSALPILNETQLDNFFRNEKNKKYYFKWKEYKTKLEIKRLEIQNTFYSLEENKKAEVVSKFNFNVMRLNKLGRKLKIPNDFQVLHLDLNKLVEDNYPQTAMIFKENIVEKNQNNLNESVLDKNFVEEQKAKAVNMSFEELKEIESPISTTSDSIYNDFNFEESKISEQAILNEVKNIDNKELIDNNNSDFDTFNNSKEIKKQEDLDMIDLPKLEFSEFNQNFDGDQREKAVNMSIEELIEINLPSKTSTELDFNKINSEEMKAINDENKEEITLKSNILGDASFTEKLARAVNVDINQLSDSENMNTNIDLIYSDFNFKPSDINMEVIENNENHSNNLDSSSKTYVTLPPKMTLEFINEEKEQEQKEMDNLEDLKVEKSEIKNDILLNEDEFKKETVIETYEEIAPKVENNYNDKLVLIKDKSKQNDDLELLKNYSHKDQIEEIKRQLIIEQQNLAESCNSKMIEFEKQKISSIEKRIIRLENLLESLDNRIVKDTMIHDFTNMTYQLESISKVVNELKNHSPRNVLNSLTTRYESNKNNG</sequence>